<evidence type="ECO:0000256" key="3">
    <source>
        <dbReference type="ARBA" id="ARBA00012587"/>
    </source>
</evidence>
<comment type="catalytic activity">
    <reaction evidence="1">
        <text>Exolytic cleavage of the (1-&gt;4)-beta-glycosidic linkage between N-acetylmuramic acid (MurNAc) and N-acetylglucosamine (GlcNAc) residues in peptidoglycan, from either the reducing or the non-reducing ends of the peptidoglycan chains, with concomitant formation of a 1,6-anhydrobond in the MurNAc residue.</text>
        <dbReference type="EC" id="4.2.2.n1"/>
    </reaction>
</comment>
<dbReference type="GO" id="GO:0016020">
    <property type="term" value="C:membrane"/>
    <property type="evidence" value="ECO:0007669"/>
    <property type="project" value="InterPro"/>
</dbReference>
<feature type="domain" description="Transglycosylase SLT" evidence="6">
    <location>
        <begin position="49"/>
        <end position="176"/>
    </location>
</feature>
<dbReference type="InterPro" id="IPR000189">
    <property type="entry name" value="Transglyc_AS"/>
</dbReference>
<keyword evidence="5" id="KW-0961">Cell wall biogenesis/degradation</keyword>
<proteinExistence type="inferred from homology"/>
<evidence type="ECO:0000259" key="6">
    <source>
        <dbReference type="Pfam" id="PF01464"/>
    </source>
</evidence>
<comment type="similarity">
    <text evidence="2">Belongs to the transglycosylase Slt family.</text>
</comment>
<reference evidence="7 8" key="1">
    <citation type="journal article" date="2013" name="Genome Announc.">
        <title>Genome Sequence of Plesiomonas shigelloides Strain 302-73 (Serotype O1).</title>
        <authorList>
            <person name="Pique N."/>
            <person name="Aquilini E."/>
            <person name="Alioto T."/>
            <person name="Minana-Galbis D."/>
            <person name="Tomas J.M."/>
        </authorList>
    </citation>
    <scope>NUCLEOTIDE SEQUENCE [LARGE SCALE GENOMIC DNA]</scope>
    <source>
        <strain evidence="7 8">302-73</strain>
    </source>
</reference>
<evidence type="ECO:0000256" key="4">
    <source>
        <dbReference type="ARBA" id="ARBA00023239"/>
    </source>
</evidence>
<protein>
    <recommendedName>
        <fullName evidence="3">peptidoglycan lytic exotransglycosylase</fullName>
        <ecNumber evidence="3">4.2.2.n1</ecNumber>
    </recommendedName>
</protein>
<dbReference type="PANTHER" id="PTHR37423">
    <property type="entry name" value="SOLUBLE LYTIC MUREIN TRANSGLYCOSYLASE-RELATED"/>
    <property type="match status" value="1"/>
</dbReference>
<keyword evidence="8" id="KW-1185">Reference proteome</keyword>
<dbReference type="GO" id="GO:0008933">
    <property type="term" value="F:peptidoglycan lytic transglycosylase activity"/>
    <property type="evidence" value="ECO:0007669"/>
    <property type="project" value="InterPro"/>
</dbReference>
<dbReference type="Gene3D" id="1.10.530.10">
    <property type="match status" value="1"/>
</dbReference>
<evidence type="ECO:0000256" key="5">
    <source>
        <dbReference type="ARBA" id="ARBA00023316"/>
    </source>
</evidence>
<accession>R8AQL9</accession>
<dbReference type="PROSITE" id="PS51257">
    <property type="entry name" value="PROKAR_LIPOPROTEIN"/>
    <property type="match status" value="1"/>
</dbReference>
<dbReference type="GO" id="GO:0071555">
    <property type="term" value="P:cell wall organization"/>
    <property type="evidence" value="ECO:0007669"/>
    <property type="project" value="UniProtKB-KW"/>
</dbReference>
<dbReference type="EC" id="4.2.2.n1" evidence="3"/>
<evidence type="ECO:0000313" key="7">
    <source>
        <dbReference type="EMBL" id="EON88629.1"/>
    </source>
</evidence>
<dbReference type="Proteomes" id="UP000014012">
    <property type="component" value="Unassembled WGS sequence"/>
</dbReference>
<comment type="caution">
    <text evidence="7">The sequence shown here is derived from an EMBL/GenBank/DDBJ whole genome shotgun (WGS) entry which is preliminary data.</text>
</comment>
<dbReference type="InterPro" id="IPR023346">
    <property type="entry name" value="Lysozyme-like_dom_sf"/>
</dbReference>
<dbReference type="CDD" id="cd16893">
    <property type="entry name" value="LT_MltC_MltE"/>
    <property type="match status" value="1"/>
</dbReference>
<gene>
    <name evidence="7" type="ORF">PLESHI_09704</name>
</gene>
<dbReference type="Pfam" id="PF01464">
    <property type="entry name" value="SLT"/>
    <property type="match status" value="1"/>
</dbReference>
<dbReference type="SUPFAM" id="SSF53955">
    <property type="entry name" value="Lysozyme-like"/>
    <property type="match status" value="1"/>
</dbReference>
<dbReference type="PATRIC" id="fig|1315976.3.peg.1820"/>
<evidence type="ECO:0000313" key="8">
    <source>
        <dbReference type="Proteomes" id="UP000014012"/>
    </source>
</evidence>
<evidence type="ECO:0000256" key="2">
    <source>
        <dbReference type="ARBA" id="ARBA00007734"/>
    </source>
</evidence>
<evidence type="ECO:0000256" key="1">
    <source>
        <dbReference type="ARBA" id="ARBA00001420"/>
    </source>
</evidence>
<dbReference type="InterPro" id="IPR008258">
    <property type="entry name" value="Transglycosylase_SLT_dom_1"/>
</dbReference>
<dbReference type="PROSITE" id="PS00922">
    <property type="entry name" value="TRANSGLYCOSYLASE"/>
    <property type="match status" value="1"/>
</dbReference>
<dbReference type="EMBL" id="AQQO01000334">
    <property type="protein sequence ID" value="EON88629.1"/>
    <property type="molecule type" value="Genomic_DNA"/>
</dbReference>
<dbReference type="STRING" id="703.SAMEA2665130_01505"/>
<dbReference type="AlphaFoldDB" id="R8AQL9"/>
<dbReference type="GO" id="GO:0000270">
    <property type="term" value="P:peptidoglycan metabolic process"/>
    <property type="evidence" value="ECO:0007669"/>
    <property type="project" value="InterPro"/>
</dbReference>
<dbReference type="PANTHER" id="PTHR37423:SF4">
    <property type="entry name" value="ENDO-TYPE MEMBRANE-BOUND LYTIC MUREIN TRANSGLYCOSYLASE A"/>
    <property type="match status" value="1"/>
</dbReference>
<dbReference type="HOGENOM" id="CLU_103257_0_0_6"/>
<keyword evidence="4" id="KW-0456">Lyase</keyword>
<organism evidence="7 8">
    <name type="scientific">Plesiomonas shigelloides 302-73</name>
    <dbReference type="NCBI Taxonomy" id="1315976"/>
    <lineage>
        <taxon>Bacteria</taxon>
        <taxon>Pseudomonadati</taxon>
        <taxon>Pseudomonadota</taxon>
        <taxon>Gammaproteobacteria</taxon>
        <taxon>Enterobacterales</taxon>
        <taxon>Enterobacteriaceae</taxon>
        <taxon>Plesiomonas</taxon>
    </lineage>
</organism>
<name>R8AQL9_PLESH</name>
<sequence length="211" mass="23749">MKKMQSWLGIAVVALVLAGCAGSQGSHRGPKPNYSSDVLSYRAKQYMPAIKKASRRYNVDEKLITALIQVESSFDPNAISRSNAIGLMQIKRDTAGREVFRVYKNSSGMPSKAYLLNPYNNIDTGTAYLSILRDRQLAGIRHPKSMRYAMMAAYSNGAGALLRSFHPDKKKAIQKINRMSPEQVYSYINQQHNDAQARRYIYKLTTVYNSI</sequence>